<feature type="non-terminal residue" evidence="2">
    <location>
        <position position="155"/>
    </location>
</feature>
<evidence type="ECO:0000313" key="2">
    <source>
        <dbReference type="EMBL" id="CAA9234333.1"/>
    </source>
</evidence>
<protein>
    <submittedName>
        <fullName evidence="2">Uncharacterized protein</fullName>
    </submittedName>
</protein>
<feature type="compositionally biased region" description="Gly residues" evidence="1">
    <location>
        <begin position="1"/>
        <end position="12"/>
    </location>
</feature>
<feature type="non-terminal residue" evidence="2">
    <location>
        <position position="1"/>
    </location>
</feature>
<dbReference type="EMBL" id="CADCTL010000091">
    <property type="protein sequence ID" value="CAA9234333.1"/>
    <property type="molecule type" value="Genomic_DNA"/>
</dbReference>
<proteinExistence type="predicted"/>
<gene>
    <name evidence="2" type="ORF">AVDCRST_MAG04-1293</name>
</gene>
<sequence length="155" mass="14892">AQAAGRGAGGAPAAGDRAAAGRHDLRRDRGAGGTDPDRGVQHLQAPCGEGRRRAEERPARARAGHWALPRCGAGGGGPRADPPSHTGRVGPVLRALEPGGGAGAGPAALRGPPGGPDHGHLPGALGLHRPEAAAARLRAGPGGGAALAAAGLPGD</sequence>
<dbReference type="AlphaFoldDB" id="A0A6J4HX68"/>
<feature type="region of interest" description="Disordered" evidence="1">
    <location>
        <begin position="1"/>
        <end position="125"/>
    </location>
</feature>
<name>A0A6J4HX68_9PROT</name>
<feature type="compositionally biased region" description="Basic and acidic residues" evidence="1">
    <location>
        <begin position="49"/>
        <end position="59"/>
    </location>
</feature>
<accession>A0A6J4HX68</accession>
<reference evidence="2" key="1">
    <citation type="submission" date="2020-02" db="EMBL/GenBank/DDBJ databases">
        <authorList>
            <person name="Meier V. D."/>
        </authorList>
    </citation>
    <scope>NUCLEOTIDE SEQUENCE</scope>
    <source>
        <strain evidence="2">AVDCRST_MAG04</strain>
    </source>
</reference>
<evidence type="ECO:0000256" key="1">
    <source>
        <dbReference type="SAM" id="MobiDB-lite"/>
    </source>
</evidence>
<organism evidence="2">
    <name type="scientific">uncultured Acetobacteraceae bacterium</name>
    <dbReference type="NCBI Taxonomy" id="169975"/>
    <lineage>
        <taxon>Bacteria</taxon>
        <taxon>Pseudomonadati</taxon>
        <taxon>Pseudomonadota</taxon>
        <taxon>Alphaproteobacteria</taxon>
        <taxon>Acetobacterales</taxon>
        <taxon>Acetobacteraceae</taxon>
        <taxon>environmental samples</taxon>
    </lineage>
</organism>
<feature type="compositionally biased region" description="Basic and acidic residues" evidence="1">
    <location>
        <begin position="19"/>
        <end position="40"/>
    </location>
</feature>